<feature type="transmembrane region" description="Helical" evidence="10">
    <location>
        <begin position="1126"/>
        <end position="1147"/>
    </location>
</feature>
<sequence>MGEFKNQLKVLIQKNFMLKKKSKCGMICEVVFPIVIIVILFLMLSLILAFKDNYDINNLSTFGYRVGQNKVLLYGSNSTFSIEQQGVINVLRGLVAKQQNITFEATEAMFIEMNDHLAMENYFANNSKSVLGAVWFDSNVSPSANNVPFKYNIRVDSDKVRNNLKQFEEDMDSLVYAQDGFGFIQVAVDQAILQFYNSSQLLNVESQLFPDPFTEGWQRWHTGRDAIMKDAGGVFITAALFMFSFRLITDLVIEKETKIREGMKMMGLKETAYFLSWSVTHLTFSLPVTVLIVLIVKGSQLYHVTNWGIVFVLFILYLLTLLLLSFILSIFFDKSKFAGIISMVIIILIAVAGIFIAKEKFTVDAKLFLSLFSPIAFACATYTMTMKDLNGIVSYDPKYLVEESHIIGMLVLDIFFYAFLVWYLDNVIPGEYGTKRPWYFIFTKSFWMNISARNTSSDIESTYDNQDVELIPVDIRNKTTVSIRNLRKEFQTGDGLRVAVNELYLDMYQDQIHAFLGPNGSGKSTTIGMLTGLFPPTSGNAFIQDNSILTDMSKVRRTLGVCQQTDTVFEKLSVYEHLVIYAALKGVDQKAIKSEAEKMAIEVGLGEKMHAAAGTLSGGQKRKLCLGIAFIGRSEVIFLDEPTSGMDPLSRRGVWDFLLKYKKGRTIILTTHFMDEADFLGDRIAIISRGKLRCDGSSLYLKNKFGVGYLLTMSKETGRCDTNNVSSFVHRYIPEALILSDAGTELSYRLPTSSMPSFVNFFRDLDSNKHNLGISTFGISVTTMEEVFLRIGQESDNANNKQFNLNSNENFNDEKAKKAISTPSAGVSATQQLKGLLIKRLRTSYKDLKSFILAILIPAVVIIGSIIVYKKVDSGREYYNSVTTPLTFSLGLYQSDNRVPISTLDNNVNALNASAYKDLLVPVPGAQLEQYLIDNYKTDVGALNVSSAWDDSMLSYKALYNTEYLHSLPIHINFVHDALLRKHNGIGIETTSWPFAHVLTAIEQALADIKVDAILYFIILFTAGWALMAASFAGNICYERVYRVKRLLYISGCKKYVYWLSNLIWDYFFALILLFISVGVLAGVEPKFKEHFGLIFLATLLYCICIIPLAYLLSYRFDSNGKATGAIFGVLFGMGLVFIIVTINLRIQVVSEQSETIQLAADILDFIFFITSPLYCLAKVAFIITDFPGAKRLGQWEIDNYWGMLFGGGPILLLAIHCVIWLAWIFILDYMGEIKGYIKNPKTVQPPAPESNEDSDVALERQRLLSPVIDDVVYMKNLHKSFPPRGKAPTKVAVYNTTLGIPKGQTFGLLGLNGAGKSSSISLLSGDIVPTAGEMFINGHDVVGEKSKALSSIGSCPQFDALSPLLSGREQLWLYCRIKGIPESQIHDVVESFISMMDLERIGHSNVSGYSGGNKRKVSLSIAMLGNPSVVFLDEASTGCDPQVRRFMWNVISELGKDKVIVLTTHSMEECEALCQRVTIMKDGKLTCLGSIQHVKDKFGSGYCVDVKFKKEYLENGVDIVRKSFPSATLLDRHDLVANFELANPPTNPVNVSEIFATLQNQLANILDDYSVSQTSLEQVFLKLTGANYEARLNQMSEIPVDPLSLPE</sequence>
<feature type="transmembrane region" description="Helical" evidence="10">
    <location>
        <begin position="368"/>
        <end position="385"/>
    </location>
</feature>
<name>A0A8J4UWG0_9MYCE</name>
<feature type="transmembrane region" description="Helical" evidence="10">
    <location>
        <begin position="274"/>
        <end position="295"/>
    </location>
</feature>
<dbReference type="PROSITE" id="PS50893">
    <property type="entry name" value="ABC_TRANSPORTER_2"/>
    <property type="match status" value="2"/>
</dbReference>
<feature type="transmembrane region" description="Helical" evidence="10">
    <location>
        <begin position="850"/>
        <end position="869"/>
    </location>
</feature>
<keyword evidence="3" id="KW-0813">Transport</keyword>
<dbReference type="GO" id="GO:0140359">
    <property type="term" value="F:ABC-type transporter activity"/>
    <property type="evidence" value="ECO:0007669"/>
    <property type="project" value="InterPro"/>
</dbReference>
<dbReference type="InterPro" id="IPR003439">
    <property type="entry name" value="ABC_transporter-like_ATP-bd"/>
</dbReference>
<feature type="transmembrane region" description="Helical" evidence="10">
    <location>
        <begin position="1159"/>
        <end position="1184"/>
    </location>
</feature>
<organism evidence="12 13">
    <name type="scientific">Polysphondylium violaceum</name>
    <dbReference type="NCBI Taxonomy" id="133409"/>
    <lineage>
        <taxon>Eukaryota</taxon>
        <taxon>Amoebozoa</taxon>
        <taxon>Evosea</taxon>
        <taxon>Eumycetozoa</taxon>
        <taxon>Dictyostelia</taxon>
        <taxon>Dictyosteliales</taxon>
        <taxon>Dictyosteliaceae</taxon>
        <taxon>Polysphondylium</taxon>
    </lineage>
</organism>
<keyword evidence="9 10" id="KW-0472">Membrane</keyword>
<evidence type="ECO:0000256" key="5">
    <source>
        <dbReference type="ARBA" id="ARBA00022737"/>
    </source>
</evidence>
<dbReference type="PROSITE" id="PS00211">
    <property type="entry name" value="ABC_TRANSPORTER_1"/>
    <property type="match status" value="2"/>
</dbReference>
<keyword evidence="13" id="KW-1185">Reference proteome</keyword>
<feature type="transmembrane region" description="Helical" evidence="10">
    <location>
        <begin position="1014"/>
        <end position="1036"/>
    </location>
</feature>
<comment type="similarity">
    <text evidence="2">Belongs to the ABC transporter superfamily. ABCA family.</text>
</comment>
<feature type="transmembrane region" description="Helical" evidence="10">
    <location>
        <begin position="337"/>
        <end position="356"/>
    </location>
</feature>
<feature type="transmembrane region" description="Helical" evidence="10">
    <location>
        <begin position="1094"/>
        <end position="1114"/>
    </location>
</feature>
<evidence type="ECO:0000256" key="7">
    <source>
        <dbReference type="ARBA" id="ARBA00022840"/>
    </source>
</evidence>
<evidence type="ECO:0000256" key="8">
    <source>
        <dbReference type="ARBA" id="ARBA00022989"/>
    </source>
</evidence>
<dbReference type="GO" id="GO:0031288">
    <property type="term" value="P:sorocarp morphogenesis"/>
    <property type="evidence" value="ECO:0007669"/>
    <property type="project" value="UniProtKB-ARBA"/>
</dbReference>
<comment type="caution">
    <text evidence="12">The sequence shown here is derived from an EMBL/GenBank/DDBJ whole genome shotgun (WGS) entry which is preliminary data.</text>
</comment>
<dbReference type="GO" id="GO:0005319">
    <property type="term" value="F:lipid transporter activity"/>
    <property type="evidence" value="ECO:0007669"/>
    <property type="project" value="TreeGrafter"/>
</dbReference>
<reference evidence="12" key="1">
    <citation type="submission" date="2020-01" db="EMBL/GenBank/DDBJ databases">
        <title>Development of genomics and gene disruption for Polysphondylium violaceum indicates a role for the polyketide synthase stlB in stalk morphogenesis.</title>
        <authorList>
            <person name="Narita B."/>
            <person name="Kawabe Y."/>
            <person name="Kin K."/>
            <person name="Saito T."/>
            <person name="Gibbs R."/>
            <person name="Kuspa A."/>
            <person name="Muzny D."/>
            <person name="Queller D."/>
            <person name="Richards S."/>
            <person name="Strassman J."/>
            <person name="Sucgang R."/>
            <person name="Worley K."/>
            <person name="Schaap P."/>
        </authorList>
    </citation>
    <scope>NUCLEOTIDE SEQUENCE</scope>
    <source>
        <strain evidence="12">QSvi11</strain>
    </source>
</reference>
<feature type="transmembrane region" description="Helical" evidence="10">
    <location>
        <begin position="307"/>
        <end position="330"/>
    </location>
</feature>
<dbReference type="InterPro" id="IPR003593">
    <property type="entry name" value="AAA+_ATPase"/>
</dbReference>
<evidence type="ECO:0000256" key="10">
    <source>
        <dbReference type="SAM" id="Phobius"/>
    </source>
</evidence>
<feature type="transmembrane region" description="Helical" evidence="10">
    <location>
        <begin position="406"/>
        <end position="424"/>
    </location>
</feature>
<feature type="domain" description="ABC transporter" evidence="11">
    <location>
        <begin position="1273"/>
        <end position="1508"/>
    </location>
</feature>
<feature type="transmembrane region" description="Helical" evidence="10">
    <location>
        <begin position="1204"/>
        <end position="1227"/>
    </location>
</feature>
<dbReference type="EMBL" id="AJWJ01000646">
    <property type="protein sequence ID" value="KAF2069523.1"/>
    <property type="molecule type" value="Genomic_DNA"/>
</dbReference>
<evidence type="ECO:0000259" key="11">
    <source>
        <dbReference type="PROSITE" id="PS50893"/>
    </source>
</evidence>
<dbReference type="PANTHER" id="PTHR19229:SF273">
    <property type="entry name" value="ABC TRANSPORTER A FAMILY MEMBER 6"/>
    <property type="match status" value="1"/>
</dbReference>
<dbReference type="SUPFAM" id="SSF52540">
    <property type="entry name" value="P-loop containing nucleoside triphosphate hydrolases"/>
    <property type="match status" value="2"/>
</dbReference>
<dbReference type="InterPro" id="IPR013525">
    <property type="entry name" value="ABC2_TM"/>
</dbReference>
<dbReference type="GO" id="GO:0016020">
    <property type="term" value="C:membrane"/>
    <property type="evidence" value="ECO:0007669"/>
    <property type="project" value="UniProtKB-SubCell"/>
</dbReference>
<dbReference type="OrthoDB" id="10255969at2759"/>
<dbReference type="InterPro" id="IPR026082">
    <property type="entry name" value="ABCA"/>
</dbReference>
<dbReference type="GO" id="GO:0005524">
    <property type="term" value="F:ATP binding"/>
    <property type="evidence" value="ECO:0007669"/>
    <property type="project" value="UniProtKB-KW"/>
</dbReference>
<feature type="domain" description="ABC transporter" evidence="11">
    <location>
        <begin position="481"/>
        <end position="714"/>
    </location>
</feature>
<dbReference type="CDD" id="cd03263">
    <property type="entry name" value="ABC_subfamily_A"/>
    <property type="match status" value="2"/>
</dbReference>
<dbReference type="PANTHER" id="PTHR19229">
    <property type="entry name" value="ATP-BINDING CASSETTE TRANSPORTER SUBFAMILY A ABCA"/>
    <property type="match status" value="1"/>
</dbReference>
<dbReference type="InterPro" id="IPR027417">
    <property type="entry name" value="P-loop_NTPase"/>
</dbReference>
<evidence type="ECO:0000313" key="13">
    <source>
        <dbReference type="Proteomes" id="UP000695562"/>
    </source>
</evidence>
<evidence type="ECO:0000256" key="2">
    <source>
        <dbReference type="ARBA" id="ARBA00008869"/>
    </source>
</evidence>
<evidence type="ECO:0000256" key="6">
    <source>
        <dbReference type="ARBA" id="ARBA00022741"/>
    </source>
</evidence>
<keyword evidence="8 10" id="KW-1133">Transmembrane helix</keyword>
<feature type="transmembrane region" description="Helical" evidence="10">
    <location>
        <begin position="1056"/>
        <end position="1082"/>
    </location>
</feature>
<dbReference type="SMART" id="SM00382">
    <property type="entry name" value="AAA"/>
    <property type="match status" value="2"/>
</dbReference>
<dbReference type="Pfam" id="PF23321">
    <property type="entry name" value="R1_ABCA1"/>
    <property type="match status" value="1"/>
</dbReference>
<evidence type="ECO:0000256" key="9">
    <source>
        <dbReference type="ARBA" id="ARBA00023136"/>
    </source>
</evidence>
<feature type="transmembrane region" description="Helical" evidence="10">
    <location>
        <begin position="231"/>
        <end position="253"/>
    </location>
</feature>
<evidence type="ECO:0000313" key="12">
    <source>
        <dbReference type="EMBL" id="KAF2069523.1"/>
    </source>
</evidence>
<keyword evidence="7" id="KW-0067">ATP-binding</keyword>
<dbReference type="Pfam" id="PF12698">
    <property type="entry name" value="ABC2_membrane_3"/>
    <property type="match status" value="2"/>
</dbReference>
<accession>A0A8J4UWG0</accession>
<keyword evidence="4 10" id="KW-0812">Transmembrane</keyword>
<protein>
    <recommendedName>
        <fullName evidence="11">ABC transporter domain-containing protein</fullName>
    </recommendedName>
</protein>
<dbReference type="GO" id="GO:0016887">
    <property type="term" value="F:ATP hydrolysis activity"/>
    <property type="evidence" value="ECO:0007669"/>
    <property type="project" value="InterPro"/>
</dbReference>
<evidence type="ECO:0000256" key="3">
    <source>
        <dbReference type="ARBA" id="ARBA00022448"/>
    </source>
</evidence>
<dbReference type="Pfam" id="PF00005">
    <property type="entry name" value="ABC_tran"/>
    <property type="match status" value="2"/>
</dbReference>
<keyword evidence="5" id="KW-0677">Repeat</keyword>
<evidence type="ECO:0000256" key="1">
    <source>
        <dbReference type="ARBA" id="ARBA00004141"/>
    </source>
</evidence>
<dbReference type="FunFam" id="3.40.50.300:FF:000298">
    <property type="entry name" value="ATP-binding cassette sub-family A member 12"/>
    <property type="match status" value="1"/>
</dbReference>
<gene>
    <name evidence="12" type="ORF">CYY_009160</name>
</gene>
<proteinExistence type="inferred from homology"/>
<evidence type="ECO:0000256" key="4">
    <source>
        <dbReference type="ARBA" id="ARBA00022692"/>
    </source>
</evidence>
<dbReference type="Gene3D" id="3.40.50.300">
    <property type="entry name" value="P-loop containing nucleotide triphosphate hydrolases"/>
    <property type="match status" value="2"/>
</dbReference>
<dbReference type="InterPro" id="IPR017871">
    <property type="entry name" value="ABC_transporter-like_CS"/>
</dbReference>
<keyword evidence="6" id="KW-0547">Nucleotide-binding</keyword>
<dbReference type="FunFam" id="3.40.50.300:FF:002530">
    <property type="entry name" value="ABC transporter A family member 5"/>
    <property type="match status" value="1"/>
</dbReference>
<feature type="transmembrane region" description="Helical" evidence="10">
    <location>
        <begin position="24"/>
        <end position="50"/>
    </location>
</feature>
<comment type="subcellular location">
    <subcellularLocation>
        <location evidence="1">Membrane</location>
        <topology evidence="1">Multi-pass membrane protein</topology>
    </subcellularLocation>
</comment>
<dbReference type="Proteomes" id="UP000695562">
    <property type="component" value="Unassembled WGS sequence"/>
</dbReference>
<dbReference type="InterPro" id="IPR056264">
    <property type="entry name" value="R2_ABCA1-4-like"/>
</dbReference>